<organism evidence="3">
    <name type="scientific">Triticum aestivum</name>
    <name type="common">Wheat</name>
    <dbReference type="NCBI Taxonomy" id="4565"/>
    <lineage>
        <taxon>Eukaryota</taxon>
        <taxon>Viridiplantae</taxon>
        <taxon>Streptophyta</taxon>
        <taxon>Embryophyta</taxon>
        <taxon>Tracheophyta</taxon>
        <taxon>Spermatophyta</taxon>
        <taxon>Magnoliopsida</taxon>
        <taxon>Liliopsida</taxon>
        <taxon>Poales</taxon>
        <taxon>Poaceae</taxon>
        <taxon>BOP clade</taxon>
        <taxon>Pooideae</taxon>
        <taxon>Triticodae</taxon>
        <taxon>Triticeae</taxon>
        <taxon>Triticinae</taxon>
        <taxon>Triticum</taxon>
    </lineage>
</organism>
<dbReference type="Gramene" id="TraesLDM4B03G02378520.1">
    <property type="protein sequence ID" value="TraesLDM4B03G02378520.1.CDS1"/>
    <property type="gene ID" value="TraesLDM4B03G02378520"/>
</dbReference>
<dbReference type="Gramene" id="TraesMAC4B03G02376410.1">
    <property type="protein sequence ID" value="TraesMAC4B03G02376410.1.CDS1"/>
    <property type="gene ID" value="TraesMAC4B03G02376410"/>
</dbReference>
<proteinExistence type="predicted"/>
<dbReference type="Gramene" id="TraesCAD_scaffold_002073_01G000300.1">
    <property type="protein sequence ID" value="TraesCAD_scaffold_002073_01G000300.1"/>
    <property type="gene ID" value="TraesCAD_scaffold_002073_01G000300"/>
</dbReference>
<dbReference type="InterPro" id="IPR025315">
    <property type="entry name" value="DUF4220"/>
</dbReference>
<evidence type="ECO:0000256" key="1">
    <source>
        <dbReference type="SAM" id="Phobius"/>
    </source>
</evidence>
<dbReference type="Gramene" id="TraesJAG4B03G02375620.1">
    <property type="protein sequence ID" value="TraesJAG4B03G02375620.1.CDS1"/>
    <property type="gene ID" value="TraesJAG4B03G02375620"/>
</dbReference>
<feature type="transmembrane region" description="Helical" evidence="1">
    <location>
        <begin position="25"/>
        <end position="45"/>
    </location>
</feature>
<dbReference type="STRING" id="4565.A0A3B6IVJ6"/>
<accession>A0A3B6IVJ6</accession>
<reference evidence="3" key="2">
    <citation type="submission" date="2018-10" db="UniProtKB">
        <authorList>
            <consortium name="EnsemblPlants"/>
        </authorList>
    </citation>
    <scope>IDENTIFICATION</scope>
</reference>
<dbReference type="Gramene" id="TraesJUL4B03G02396740.1">
    <property type="protein sequence ID" value="TraesJUL4B03G02396740.1.CDS1"/>
    <property type="gene ID" value="TraesJUL4B03G02396740"/>
</dbReference>
<dbReference type="Gramene" id="TraesLAC4B03G02330610.1">
    <property type="protein sequence ID" value="TraesLAC4B03G02330610.1.CDS1"/>
    <property type="gene ID" value="TraesLAC4B03G02330610"/>
</dbReference>
<dbReference type="Gramene" id="TraesPARA_EIv1.0_1385960.1">
    <property type="protein sequence ID" value="TraesPARA_EIv1.0_1385960.1.CDS1"/>
    <property type="gene ID" value="TraesPARA_EIv1.0_1385960"/>
</dbReference>
<dbReference type="OMA" id="YYARYRS"/>
<dbReference type="PANTHER" id="PTHR31325">
    <property type="entry name" value="OS01G0798800 PROTEIN-RELATED"/>
    <property type="match status" value="1"/>
</dbReference>
<keyword evidence="1" id="KW-0472">Membrane</keyword>
<feature type="transmembrane region" description="Helical" evidence="1">
    <location>
        <begin position="121"/>
        <end position="140"/>
    </location>
</feature>
<feature type="domain" description="DUF4220" evidence="2">
    <location>
        <begin position="62"/>
        <end position="457"/>
    </location>
</feature>
<dbReference type="EnsemblPlants" id="TraesCS4B02G303300.1">
    <property type="protein sequence ID" value="TraesCS4B02G303300.1.cds1"/>
    <property type="gene ID" value="TraesCS4B02G303300"/>
</dbReference>
<dbReference type="Gramene" id="TraesCLE_scaffold_002646_01G000100.1">
    <property type="protein sequence ID" value="TraesCLE_scaffold_002646_01G000100.1"/>
    <property type="gene ID" value="TraesCLE_scaffold_002646_01G000100"/>
</dbReference>
<keyword evidence="1" id="KW-1133">Transmembrane helix</keyword>
<protein>
    <recommendedName>
        <fullName evidence="2">DUF4220 domain-containing protein</fullName>
    </recommendedName>
</protein>
<name>A0A3B6IVJ6_WHEAT</name>
<dbReference type="InterPro" id="IPR007658">
    <property type="entry name" value="DUF594"/>
</dbReference>
<dbReference type="Pfam" id="PF04578">
    <property type="entry name" value="DUF594"/>
    <property type="match status" value="1"/>
</dbReference>
<keyword evidence="4" id="KW-1185">Reference proteome</keyword>
<dbReference type="Gramene" id="TraesCS4B02G303300.1">
    <property type="protein sequence ID" value="TraesCS4B02G303300.1.cds1"/>
    <property type="gene ID" value="TraesCS4B02G303300"/>
</dbReference>
<reference evidence="3" key="1">
    <citation type="submission" date="2018-08" db="EMBL/GenBank/DDBJ databases">
        <authorList>
            <person name="Rossello M."/>
        </authorList>
    </citation>
    <scope>NUCLEOTIDE SEQUENCE [LARGE SCALE GENOMIC DNA]</scope>
    <source>
        <strain evidence="3">cv. Chinese Spring</strain>
    </source>
</reference>
<feature type="transmembrane region" description="Helical" evidence="1">
    <location>
        <begin position="339"/>
        <end position="363"/>
    </location>
</feature>
<feature type="transmembrane region" description="Helical" evidence="1">
    <location>
        <begin position="383"/>
        <end position="407"/>
    </location>
</feature>
<evidence type="ECO:0000259" key="2">
    <source>
        <dbReference type="Pfam" id="PF13968"/>
    </source>
</evidence>
<dbReference type="Gramene" id="TraesCS4B03G0794500.1">
    <property type="protein sequence ID" value="TraesCS4B03G0794500.1.CDS1"/>
    <property type="gene ID" value="TraesCS4B03G0794500"/>
</dbReference>
<feature type="transmembrane region" description="Helical" evidence="1">
    <location>
        <begin position="89"/>
        <end position="109"/>
    </location>
</feature>
<feature type="transmembrane region" description="Helical" evidence="1">
    <location>
        <begin position="57"/>
        <end position="77"/>
    </location>
</feature>
<keyword evidence="1" id="KW-0812">Transmembrane</keyword>
<evidence type="ECO:0000313" key="3">
    <source>
        <dbReference type="EnsemblPlants" id="TraesCS4B02G303300.1.cds1"/>
    </source>
</evidence>
<dbReference type="Gramene" id="TraesARI4B03G02414690.1">
    <property type="protein sequence ID" value="TraesARI4B03G02414690.1.CDS1"/>
    <property type="gene ID" value="TraesARI4B03G02414690"/>
</dbReference>
<dbReference type="AlphaFoldDB" id="A0A3B6IVJ6"/>
<evidence type="ECO:0000313" key="4">
    <source>
        <dbReference type="Proteomes" id="UP000019116"/>
    </source>
</evidence>
<dbReference type="Gramene" id="TraesROB_scaffold_007106_01G000100.1">
    <property type="protein sequence ID" value="TraesROB_scaffold_007106_01G000100.1"/>
    <property type="gene ID" value="TraesROB_scaffold_007106_01G000100"/>
</dbReference>
<dbReference type="Proteomes" id="UP000019116">
    <property type="component" value="Chromosome 4B"/>
</dbReference>
<sequence length="725" mass="81937">MQRHISFRSLMRDATAWAASPVGRLARIEVLVTISCGFLTVLVLLGSGRRASHSSALRLAVWSALMLSYQAVSYTIGLMQSASFHNELIVAWGCFLLLLLGTADGIAAYSLNDSDQQARTVLNQAVQVIYIFLLLLSYVGSLPLQLEVLLSTLLVLSVAKLGMRVRNFLLDGRDRVLTVDNKLVADYMAREHGYSGEKYDATTMEGYKYVVAGEAAELHDGETDYWAIDPETNPDLVTVERVWQCQGRLLSSDVDGGETMPAALKHKDLCLSFALFKLLRRRLGRYPLHESCLNKTRDLVKLGLLAGDDHERVYRVVEVELGFLFDFYYARYRSPKETLILDTLLFATVAATSLCTLFSLAALDHRAQQRQAYPDTVTTVFDIWLTRMMIVLFLILESLQYFTLVFSDWHKVKVLCRYVLNEAWHNSPFLERILAFICRVRLTPYWNNSLGQHSLLHACHRYEQGRLRRVWGLQLPGRIAGFLIRSRMTDRRKLPAAVKSAIFLFLKTGMTRIQNGEYTLEKQGMLGHFYWAIAQESTVQTIMIWHIATAICDHKSKPNRADSTDEEKKGHEVATTLSAYCVYLMSSAPELLPGHTYDTQLLFQGVQLKARKLLEGCRSKDDMYNKLPEPDSLCGDGYEGILADGRKLGDEIMQRMPDAVRWKVLGEMWVEMLLSVAPSDNATAHVQKLATGGELITHLWALLTHAGVIEKPMSRYSGRALEMQI</sequence>
<dbReference type="OrthoDB" id="677696at2759"/>
<dbReference type="Pfam" id="PF13968">
    <property type="entry name" value="DUF4220"/>
    <property type="match status" value="1"/>
</dbReference>
<dbReference type="Gramene" id="TraesWEE_scaffold_000453_01G000300.1">
    <property type="protein sequence ID" value="TraesWEE_scaffold_000453_01G000300.1"/>
    <property type="gene ID" value="TraesWEE_scaffold_000453_01G000300"/>
</dbReference>